<sequence>MHIQADPRERYTVLHLRGEFDTYYCPMLQQEIDGLVAAGVNRAVLNMRLVKFINSTALGAIIKASKALTSQGGALAISRPSSFVRDILEKVGLDRVVPVFDSDEAAGDSVAGGQEEPVLDDATILEKEDAGSVLFSPVDAERLKHFLPASSGSGTNPVHGHEFGKNWRGVGRMSSVDAEGLRFTWDGGNTGMTPFELGQLLALGTELKVKFRLPLLRKGHVDGLAAVTEIEERPDGVKVAGRFHGLDDQTQAAVRQYAEDMAFLKKELPGRNG</sequence>
<dbReference type="GO" id="GO:0043856">
    <property type="term" value="F:anti-sigma factor antagonist activity"/>
    <property type="evidence" value="ECO:0007669"/>
    <property type="project" value="InterPro"/>
</dbReference>
<dbReference type="PROSITE" id="PS50801">
    <property type="entry name" value="STAS"/>
    <property type="match status" value="1"/>
</dbReference>
<dbReference type="AlphaFoldDB" id="A0A518BJZ2"/>
<protein>
    <recommendedName>
        <fullName evidence="2">Anti-sigma factor antagonist</fullName>
    </recommendedName>
</protein>
<feature type="domain" description="STAS" evidence="3">
    <location>
        <begin position="1"/>
        <end position="110"/>
    </location>
</feature>
<organism evidence="4 5">
    <name type="scientific">Engelhardtia mirabilis</name>
    <dbReference type="NCBI Taxonomy" id="2528011"/>
    <lineage>
        <taxon>Bacteria</taxon>
        <taxon>Pseudomonadati</taxon>
        <taxon>Planctomycetota</taxon>
        <taxon>Planctomycetia</taxon>
        <taxon>Planctomycetia incertae sedis</taxon>
        <taxon>Engelhardtia</taxon>
    </lineage>
</organism>
<gene>
    <name evidence="4" type="primary">rsbV</name>
    <name evidence="4" type="ORF">Pla133_23640</name>
</gene>
<evidence type="ECO:0000256" key="1">
    <source>
        <dbReference type="ARBA" id="ARBA00009013"/>
    </source>
</evidence>
<dbReference type="InterPro" id="IPR002645">
    <property type="entry name" value="STAS_dom"/>
</dbReference>
<reference evidence="4 5" key="1">
    <citation type="submission" date="2019-02" db="EMBL/GenBank/DDBJ databases">
        <title>Deep-cultivation of Planctomycetes and their phenomic and genomic characterization uncovers novel biology.</title>
        <authorList>
            <person name="Wiegand S."/>
            <person name="Jogler M."/>
            <person name="Boedeker C."/>
            <person name="Pinto D."/>
            <person name="Vollmers J."/>
            <person name="Rivas-Marin E."/>
            <person name="Kohn T."/>
            <person name="Peeters S.H."/>
            <person name="Heuer A."/>
            <person name="Rast P."/>
            <person name="Oberbeckmann S."/>
            <person name="Bunk B."/>
            <person name="Jeske O."/>
            <person name="Meyerdierks A."/>
            <person name="Storesund J.E."/>
            <person name="Kallscheuer N."/>
            <person name="Luecker S."/>
            <person name="Lage O.M."/>
            <person name="Pohl T."/>
            <person name="Merkel B.J."/>
            <person name="Hornburger P."/>
            <person name="Mueller R.-W."/>
            <person name="Bruemmer F."/>
            <person name="Labrenz M."/>
            <person name="Spormann A.M."/>
            <person name="Op den Camp H."/>
            <person name="Overmann J."/>
            <person name="Amann R."/>
            <person name="Jetten M.S.M."/>
            <person name="Mascher T."/>
            <person name="Medema M.H."/>
            <person name="Devos D.P."/>
            <person name="Kaster A.-K."/>
            <person name="Ovreas L."/>
            <person name="Rohde M."/>
            <person name="Galperin M.Y."/>
            <person name="Jogler C."/>
        </authorList>
    </citation>
    <scope>NUCLEOTIDE SEQUENCE [LARGE SCALE GENOMIC DNA]</scope>
    <source>
        <strain evidence="4 5">Pla133</strain>
    </source>
</reference>
<proteinExistence type="inferred from homology"/>
<dbReference type="InterPro" id="IPR036513">
    <property type="entry name" value="STAS_dom_sf"/>
</dbReference>
<dbReference type="PANTHER" id="PTHR33495">
    <property type="entry name" value="ANTI-SIGMA FACTOR ANTAGONIST TM_1081-RELATED-RELATED"/>
    <property type="match status" value="1"/>
</dbReference>
<dbReference type="SUPFAM" id="SSF52091">
    <property type="entry name" value="SpoIIaa-like"/>
    <property type="match status" value="1"/>
</dbReference>
<evidence type="ECO:0000259" key="3">
    <source>
        <dbReference type="PROSITE" id="PS50801"/>
    </source>
</evidence>
<name>A0A518BJZ2_9BACT</name>
<dbReference type="RefSeq" id="WP_419192395.1">
    <property type="nucleotide sequence ID" value="NZ_CP036287.1"/>
</dbReference>
<dbReference type="NCBIfam" id="TIGR00377">
    <property type="entry name" value="ant_ant_sig"/>
    <property type="match status" value="1"/>
</dbReference>
<comment type="similarity">
    <text evidence="1 2">Belongs to the anti-sigma-factor antagonist family.</text>
</comment>
<dbReference type="InterPro" id="IPR003658">
    <property type="entry name" value="Anti-sigma_ant"/>
</dbReference>
<dbReference type="EMBL" id="CP036287">
    <property type="protein sequence ID" value="QDU67285.1"/>
    <property type="molecule type" value="Genomic_DNA"/>
</dbReference>
<dbReference type="Pfam" id="PF01740">
    <property type="entry name" value="STAS"/>
    <property type="match status" value="1"/>
</dbReference>
<evidence type="ECO:0000256" key="2">
    <source>
        <dbReference type="RuleBase" id="RU003749"/>
    </source>
</evidence>
<dbReference type="Gene3D" id="3.30.750.24">
    <property type="entry name" value="STAS domain"/>
    <property type="match status" value="1"/>
</dbReference>
<evidence type="ECO:0000313" key="5">
    <source>
        <dbReference type="Proteomes" id="UP000316921"/>
    </source>
</evidence>
<dbReference type="KEGG" id="pbap:Pla133_23640"/>
<dbReference type="CDD" id="cd07043">
    <property type="entry name" value="STAS_anti-anti-sigma_factors"/>
    <property type="match status" value="1"/>
</dbReference>
<keyword evidence="5" id="KW-1185">Reference proteome</keyword>
<evidence type="ECO:0000313" key="4">
    <source>
        <dbReference type="EMBL" id="QDU67285.1"/>
    </source>
</evidence>
<dbReference type="Proteomes" id="UP000316921">
    <property type="component" value="Chromosome"/>
</dbReference>
<dbReference type="PANTHER" id="PTHR33495:SF2">
    <property type="entry name" value="ANTI-SIGMA FACTOR ANTAGONIST TM_1081-RELATED"/>
    <property type="match status" value="1"/>
</dbReference>
<accession>A0A518BJZ2</accession>